<dbReference type="GO" id="GO:0000049">
    <property type="term" value="F:tRNA binding"/>
    <property type="evidence" value="ECO:0007669"/>
    <property type="project" value="InterPro"/>
</dbReference>
<evidence type="ECO:0000313" key="6">
    <source>
        <dbReference type="EMBL" id="MBI1756221.1"/>
    </source>
</evidence>
<evidence type="ECO:0000313" key="7">
    <source>
        <dbReference type="Proteomes" id="UP000727962"/>
    </source>
</evidence>
<dbReference type="GO" id="GO:0004526">
    <property type="term" value="F:ribonuclease P activity"/>
    <property type="evidence" value="ECO:0007669"/>
    <property type="project" value="InterPro"/>
</dbReference>
<protein>
    <submittedName>
        <fullName evidence="6">Ribonuclease P protein component</fullName>
    </submittedName>
</protein>
<sequence length="89" mass="9716">MGKLVADRGEGLIGIGVARKIGCIARRNGVRRRSKAILAAMVERIARNLDYVLLLGEKSAQASHGEMQAEIGLLFERMNARWANEPPSS</sequence>
<dbReference type="Proteomes" id="UP000727962">
    <property type="component" value="Unassembled WGS sequence"/>
</dbReference>
<evidence type="ECO:0000256" key="1">
    <source>
        <dbReference type="ARBA" id="ARBA00022694"/>
    </source>
</evidence>
<proteinExistence type="predicted"/>
<gene>
    <name evidence="6" type="ORF">HYR64_03840</name>
</gene>
<keyword evidence="2" id="KW-0540">Nuclease</keyword>
<evidence type="ECO:0000256" key="3">
    <source>
        <dbReference type="ARBA" id="ARBA00022759"/>
    </source>
</evidence>
<reference evidence="6" key="1">
    <citation type="submission" date="2020-07" db="EMBL/GenBank/DDBJ databases">
        <title>Huge and variable diversity of episymbiotic CPR bacteria and DPANN archaea in groundwater ecosystems.</title>
        <authorList>
            <person name="He C.Y."/>
            <person name="Keren R."/>
            <person name="Whittaker M."/>
            <person name="Farag I.F."/>
            <person name="Doudna J."/>
            <person name="Cate J.H.D."/>
            <person name="Banfield J.F."/>
        </authorList>
    </citation>
    <scope>NUCLEOTIDE SEQUENCE</scope>
    <source>
        <strain evidence="6">NC_groundwater_17_Pr7_B-0.1um_64_12</strain>
    </source>
</reference>
<keyword evidence="4" id="KW-0378">Hydrolase</keyword>
<dbReference type="SUPFAM" id="SSF54211">
    <property type="entry name" value="Ribosomal protein S5 domain 2-like"/>
    <property type="match status" value="1"/>
</dbReference>
<dbReference type="GO" id="GO:0008033">
    <property type="term" value="P:tRNA processing"/>
    <property type="evidence" value="ECO:0007669"/>
    <property type="project" value="UniProtKB-KW"/>
</dbReference>
<evidence type="ECO:0000256" key="5">
    <source>
        <dbReference type="ARBA" id="ARBA00022884"/>
    </source>
</evidence>
<dbReference type="InterPro" id="IPR020568">
    <property type="entry name" value="Ribosomal_Su5_D2-typ_SF"/>
</dbReference>
<evidence type="ECO:0000256" key="4">
    <source>
        <dbReference type="ARBA" id="ARBA00022801"/>
    </source>
</evidence>
<name>A0A931LZR3_FIMGI</name>
<evidence type="ECO:0000256" key="2">
    <source>
        <dbReference type="ARBA" id="ARBA00022722"/>
    </source>
</evidence>
<dbReference type="AlphaFoldDB" id="A0A931LZR3"/>
<keyword evidence="5" id="KW-0694">RNA-binding</keyword>
<dbReference type="EMBL" id="JACOSL010000026">
    <property type="protein sequence ID" value="MBI1756221.1"/>
    <property type="molecule type" value="Genomic_DNA"/>
</dbReference>
<dbReference type="Gene3D" id="3.30.230.10">
    <property type="match status" value="1"/>
</dbReference>
<keyword evidence="1" id="KW-0819">tRNA processing</keyword>
<organism evidence="6 7">
    <name type="scientific">Fimbriimonas ginsengisoli</name>
    <dbReference type="NCBI Taxonomy" id="1005039"/>
    <lineage>
        <taxon>Bacteria</taxon>
        <taxon>Bacillati</taxon>
        <taxon>Armatimonadota</taxon>
        <taxon>Fimbriimonadia</taxon>
        <taxon>Fimbriimonadales</taxon>
        <taxon>Fimbriimonadaceae</taxon>
        <taxon>Fimbriimonas</taxon>
    </lineage>
</organism>
<dbReference type="InterPro" id="IPR014721">
    <property type="entry name" value="Ribsml_uS5_D2-typ_fold_subgr"/>
</dbReference>
<comment type="caution">
    <text evidence="6">The sequence shown here is derived from an EMBL/GenBank/DDBJ whole genome shotgun (WGS) entry which is preliminary data.</text>
</comment>
<dbReference type="InterPro" id="IPR000100">
    <property type="entry name" value="RNase_P"/>
</dbReference>
<keyword evidence="3" id="KW-0255">Endonuclease</keyword>
<dbReference type="Pfam" id="PF00825">
    <property type="entry name" value="Ribonuclease_P"/>
    <property type="match status" value="1"/>
</dbReference>
<accession>A0A931LZR3</accession>